<dbReference type="InterPro" id="IPR027417">
    <property type="entry name" value="P-loop_NTPase"/>
</dbReference>
<dbReference type="Gene3D" id="1.20.1580.10">
    <property type="entry name" value="ABC transporter ATPase like domain"/>
    <property type="match status" value="2"/>
</dbReference>
<dbReference type="Proteomes" id="UP000326595">
    <property type="component" value="Chromosome"/>
</dbReference>
<evidence type="ECO:0000313" key="19">
    <source>
        <dbReference type="EMBL" id="CAK9888679.1"/>
    </source>
</evidence>
<keyword evidence="9" id="KW-0862">Zinc</keyword>
<dbReference type="PROSITE" id="PS50893">
    <property type="entry name" value="ABC_TRANSPORTER_2"/>
    <property type="match status" value="1"/>
</dbReference>
<evidence type="ECO:0000256" key="7">
    <source>
        <dbReference type="ARBA" id="ARBA00022769"/>
    </source>
</evidence>
<keyword evidence="5" id="KW-0547">Nucleotide-binding</keyword>
<dbReference type="GO" id="GO:0005737">
    <property type="term" value="C:cytoplasm"/>
    <property type="evidence" value="ECO:0007669"/>
    <property type="project" value="UniProtKB-SubCell"/>
</dbReference>
<evidence type="ECO:0000256" key="15">
    <source>
        <dbReference type="ARBA" id="ARBA00039316"/>
    </source>
</evidence>
<evidence type="ECO:0000313" key="21">
    <source>
        <dbReference type="Proteomes" id="UP000326595"/>
    </source>
</evidence>
<evidence type="ECO:0000256" key="3">
    <source>
        <dbReference type="ARBA" id="ARBA00022723"/>
    </source>
</evidence>
<name>A0A5E6TBM7_PSEFL</name>
<sequence>MCAKPVVSANAAGCVRVRGAREHNLKNVDVDIPRDALVVFTGVSGSGKSSLAFSTLYAEAQRRYFESVAPYARRLIDQVGVPAVDSIEGLPPAVALQQQRGTPSARSSVGSVTTLSSLIRMLYSRAGSYPAEQPMLFAEDFSANTPQGACPECHGLGRVFDVSEASMVPDPSLTIRERAVASWPMAWQGQNLRDILVTLGYDVDIPWRDLPQEQRDWILFTDDTPTVPVYAGMTPAQTRQALKRKFEPSYQGTFSGARRYVLHTFSHSQSALMRKRVSAFMRASPCPACAGKRLKAEALTVTFAGKDIAELSRLPLLALAELLKTVANADYLNLPEETGAVLSHAQTRQARQQRAARGDNPHEGGADVRHTPNLSVEKRLAAQRIAAELLERITTLIDLGLGYLDLERSTPTLSCGELQRLRLATQLNSQLFGVIYVLDEPSAGLHPADSKALFAALQRLKQAGNSVYVVEHDLDTMRRADWLVDVGPDAGEHGGQVLYSGPPPGLAKVEASRTRTYLFNQTQPEAREPRQPQSWLKLEGITRNNLAQLAVAFPLGCFSAVTGISGSGKSSLVSQALLDLLGEHLGQARSQEEPQEQSLEDEPEPTSDGWISAGLEHIRRLVPVDQKPIGRTPRSNLATYTGLFDHVRKLFAATPEAQAQGFDAGQFSFNVAKGRCETCEGEGFVSVELLFMPSVYAPCPTCHGDRYNPETLAISWQGLNIAQVLQLTVDQASERFAEQPAISRALRVLQDIGLGYLRLGQSATELSGGEAQRIKLATELQRLARGATLYVLDEPTTGLHPQDIDRLLVQLQRLVEAGHTVIVVEHDMRVVAQSDWVIDIGPGAGSAGGKVVVSGSPAQVAACKDSRTAGFLARALACDQEIT</sequence>
<keyword evidence="11" id="KW-0267">Excision nuclease</keyword>
<dbReference type="InterPro" id="IPR017871">
    <property type="entry name" value="ABC_transporter-like_CS"/>
</dbReference>
<keyword evidence="3" id="KW-0479">Metal-binding</keyword>
<protein>
    <recommendedName>
        <fullName evidence="15">UvrABC system protein A</fullName>
    </recommendedName>
    <alternativeName>
        <fullName evidence="16">Excinuclease ABC subunit A</fullName>
    </alternativeName>
</protein>
<dbReference type="InterPro" id="IPR041552">
    <property type="entry name" value="UvrA_DNA-bd"/>
</dbReference>
<comment type="subcellular location">
    <subcellularLocation>
        <location evidence="1">Cytoplasm</location>
    </subcellularLocation>
</comment>
<keyword evidence="7" id="KW-0228">DNA excision</keyword>
<evidence type="ECO:0000256" key="4">
    <source>
        <dbReference type="ARBA" id="ARBA00022737"/>
    </source>
</evidence>
<dbReference type="GO" id="GO:0006281">
    <property type="term" value="P:DNA repair"/>
    <property type="evidence" value="ECO:0007669"/>
    <property type="project" value="UniProtKB-KW"/>
</dbReference>
<evidence type="ECO:0000256" key="16">
    <source>
        <dbReference type="ARBA" id="ARBA00042156"/>
    </source>
</evidence>
<evidence type="ECO:0000256" key="1">
    <source>
        <dbReference type="ARBA" id="ARBA00004496"/>
    </source>
</evidence>
<keyword evidence="2" id="KW-0963">Cytoplasm</keyword>
<keyword evidence="12" id="KW-0238">DNA-binding</keyword>
<dbReference type="PANTHER" id="PTHR43152">
    <property type="entry name" value="UVRABC SYSTEM PROTEIN A"/>
    <property type="match status" value="1"/>
</dbReference>
<keyword evidence="8" id="KW-0863">Zinc-finger</keyword>
<dbReference type="GO" id="GO:0003677">
    <property type="term" value="F:DNA binding"/>
    <property type="evidence" value="ECO:0007669"/>
    <property type="project" value="UniProtKB-KW"/>
</dbReference>
<keyword evidence="6" id="KW-0227">DNA damage</keyword>
<dbReference type="EMBL" id="OZ024668">
    <property type="protein sequence ID" value="CAK9888679.1"/>
    <property type="molecule type" value="Genomic_DNA"/>
</dbReference>
<evidence type="ECO:0000259" key="18">
    <source>
        <dbReference type="PROSITE" id="PS50893"/>
    </source>
</evidence>
<feature type="compositionally biased region" description="Low complexity" evidence="17">
    <location>
        <begin position="345"/>
        <end position="355"/>
    </location>
</feature>
<feature type="compositionally biased region" description="Basic and acidic residues" evidence="17">
    <location>
        <begin position="356"/>
        <end position="372"/>
    </location>
</feature>
<comment type="similarity">
    <text evidence="14">Belongs to the ABC transporter superfamily. UvrA family.</text>
</comment>
<dbReference type="GO" id="GO:0004518">
    <property type="term" value="F:nuclease activity"/>
    <property type="evidence" value="ECO:0007669"/>
    <property type="project" value="UniProtKB-KW"/>
</dbReference>
<evidence type="ECO:0000256" key="5">
    <source>
        <dbReference type="ARBA" id="ARBA00022741"/>
    </source>
</evidence>
<gene>
    <name evidence="20" type="primary">uvrA_1</name>
    <name evidence="19" type="synonym">uvrA_2</name>
    <name evidence="19" type="ORF">PS652_01508</name>
    <name evidence="20" type="ORF">PS652_02640</name>
</gene>
<organism evidence="20">
    <name type="scientific">Pseudomonas fluorescens</name>
    <dbReference type="NCBI Taxonomy" id="294"/>
    <lineage>
        <taxon>Bacteria</taxon>
        <taxon>Pseudomonadati</taxon>
        <taxon>Pseudomonadota</taxon>
        <taxon>Gammaproteobacteria</taxon>
        <taxon>Pseudomonadales</taxon>
        <taxon>Pseudomonadaceae</taxon>
        <taxon>Pseudomonas</taxon>
    </lineage>
</organism>
<keyword evidence="13" id="KW-0234">DNA repair</keyword>
<keyword evidence="4" id="KW-0677">Repeat</keyword>
<dbReference type="PROSITE" id="PS00211">
    <property type="entry name" value="ABC_TRANSPORTER_1"/>
    <property type="match status" value="1"/>
</dbReference>
<proteinExistence type="inferred from homology"/>
<feature type="region of interest" description="Disordered" evidence="17">
    <location>
        <begin position="343"/>
        <end position="372"/>
    </location>
</feature>
<evidence type="ECO:0000256" key="9">
    <source>
        <dbReference type="ARBA" id="ARBA00022833"/>
    </source>
</evidence>
<evidence type="ECO:0000256" key="6">
    <source>
        <dbReference type="ARBA" id="ARBA00022763"/>
    </source>
</evidence>
<dbReference type="GO" id="GO:0016887">
    <property type="term" value="F:ATP hydrolysis activity"/>
    <property type="evidence" value="ECO:0007669"/>
    <property type="project" value="InterPro"/>
</dbReference>
<evidence type="ECO:0000256" key="2">
    <source>
        <dbReference type="ARBA" id="ARBA00022490"/>
    </source>
</evidence>
<evidence type="ECO:0000256" key="10">
    <source>
        <dbReference type="ARBA" id="ARBA00022840"/>
    </source>
</evidence>
<dbReference type="Pfam" id="PF17755">
    <property type="entry name" value="UvrA_DNA-bind"/>
    <property type="match status" value="1"/>
</dbReference>
<dbReference type="InterPro" id="IPR003439">
    <property type="entry name" value="ABC_transporter-like_ATP-bd"/>
</dbReference>
<dbReference type="GO" id="GO:0008270">
    <property type="term" value="F:zinc ion binding"/>
    <property type="evidence" value="ECO:0007669"/>
    <property type="project" value="UniProtKB-KW"/>
</dbReference>
<dbReference type="Gene3D" id="3.40.50.300">
    <property type="entry name" value="P-loop containing nucleotide triphosphate hydrolases"/>
    <property type="match status" value="2"/>
</dbReference>
<evidence type="ECO:0000256" key="8">
    <source>
        <dbReference type="ARBA" id="ARBA00022771"/>
    </source>
</evidence>
<reference evidence="20" key="1">
    <citation type="submission" date="2019-09" db="EMBL/GenBank/DDBJ databases">
        <authorList>
            <person name="Chandra G."/>
            <person name="Truman W A."/>
        </authorList>
    </citation>
    <scope>NUCLEOTIDE SEQUENCE [LARGE SCALE GENOMIC DNA]</scope>
    <source>
        <strain evidence="20">PS652</strain>
    </source>
</reference>
<dbReference type="EMBL" id="CABVHG010000014">
    <property type="protein sequence ID" value="VVM88143.1"/>
    <property type="molecule type" value="Genomic_DNA"/>
</dbReference>
<evidence type="ECO:0000256" key="12">
    <source>
        <dbReference type="ARBA" id="ARBA00023125"/>
    </source>
</evidence>
<evidence type="ECO:0000256" key="17">
    <source>
        <dbReference type="SAM" id="MobiDB-lite"/>
    </source>
</evidence>
<feature type="region of interest" description="Disordered" evidence="17">
    <location>
        <begin position="587"/>
        <end position="609"/>
    </location>
</feature>
<evidence type="ECO:0000313" key="20">
    <source>
        <dbReference type="EMBL" id="VVM88143.1"/>
    </source>
</evidence>
<dbReference type="Gene3D" id="1.10.8.280">
    <property type="entry name" value="ABC transporter ATPase domain-like"/>
    <property type="match status" value="1"/>
</dbReference>
<feature type="domain" description="ABC transporter" evidence="18">
    <location>
        <begin position="530"/>
        <end position="867"/>
    </location>
</feature>
<feature type="compositionally biased region" description="Acidic residues" evidence="17">
    <location>
        <begin position="593"/>
        <end position="605"/>
    </location>
</feature>
<evidence type="ECO:0000256" key="11">
    <source>
        <dbReference type="ARBA" id="ARBA00022881"/>
    </source>
</evidence>
<keyword evidence="10" id="KW-0067">ATP-binding</keyword>
<dbReference type="AlphaFoldDB" id="A0A5E6TBM7"/>
<accession>A0A5E6TBM7</accession>
<dbReference type="GO" id="GO:0005524">
    <property type="term" value="F:ATP binding"/>
    <property type="evidence" value="ECO:0007669"/>
    <property type="project" value="UniProtKB-KW"/>
</dbReference>
<dbReference type="PANTHER" id="PTHR43152:SF1">
    <property type="entry name" value="UVRA PROTEIN"/>
    <property type="match status" value="1"/>
</dbReference>
<evidence type="ECO:0000256" key="14">
    <source>
        <dbReference type="ARBA" id="ARBA00038000"/>
    </source>
</evidence>
<dbReference type="RefSeq" id="WP_038994644.1">
    <property type="nucleotide sequence ID" value="NZ_OZ024668.1"/>
</dbReference>
<reference evidence="19 21" key="2">
    <citation type="submission" date="2024-03" db="EMBL/GenBank/DDBJ databases">
        <authorList>
            <person name="Alaster D. Moffat"/>
            <person name="Govind Chandra"/>
            <person name="Andrew W. Truman"/>
        </authorList>
    </citation>
    <scope>NUCLEOTIDE SEQUENCE [LARGE SCALE GENOMIC DNA]</scope>
    <source>
        <strain evidence="19">PS652</strain>
    </source>
</reference>
<dbReference type="SUPFAM" id="SSF52540">
    <property type="entry name" value="P-loop containing nucleoside triphosphate hydrolases"/>
    <property type="match status" value="2"/>
</dbReference>
<evidence type="ECO:0000256" key="13">
    <source>
        <dbReference type="ARBA" id="ARBA00023204"/>
    </source>
</evidence>